<sequence>MFSYLYMPNKIFYQETPVHTPEVRINSYRIHICDITM</sequence>
<evidence type="ECO:0000313" key="1">
    <source>
        <dbReference type="EMBL" id="JAD28261.1"/>
    </source>
</evidence>
<name>A0A0A8YPQ3_ARUDO</name>
<reference evidence="1" key="1">
    <citation type="submission" date="2014-09" db="EMBL/GenBank/DDBJ databases">
        <authorList>
            <person name="Magalhaes I.L.F."/>
            <person name="Oliveira U."/>
            <person name="Santos F.R."/>
            <person name="Vidigal T.H.D.A."/>
            <person name="Brescovit A.D."/>
            <person name="Santos A.J."/>
        </authorList>
    </citation>
    <scope>NUCLEOTIDE SEQUENCE</scope>
    <source>
        <tissue evidence="1">Shoot tissue taken approximately 20 cm above the soil surface</tissue>
    </source>
</reference>
<proteinExistence type="predicted"/>
<organism evidence="1">
    <name type="scientific">Arundo donax</name>
    <name type="common">Giant reed</name>
    <name type="synonym">Donax arundinaceus</name>
    <dbReference type="NCBI Taxonomy" id="35708"/>
    <lineage>
        <taxon>Eukaryota</taxon>
        <taxon>Viridiplantae</taxon>
        <taxon>Streptophyta</taxon>
        <taxon>Embryophyta</taxon>
        <taxon>Tracheophyta</taxon>
        <taxon>Spermatophyta</taxon>
        <taxon>Magnoliopsida</taxon>
        <taxon>Liliopsida</taxon>
        <taxon>Poales</taxon>
        <taxon>Poaceae</taxon>
        <taxon>PACMAD clade</taxon>
        <taxon>Arundinoideae</taxon>
        <taxon>Arundineae</taxon>
        <taxon>Arundo</taxon>
    </lineage>
</organism>
<dbReference type="EMBL" id="GBRH01269634">
    <property type="protein sequence ID" value="JAD28261.1"/>
    <property type="molecule type" value="Transcribed_RNA"/>
</dbReference>
<protein>
    <submittedName>
        <fullName evidence="1">Uncharacterized protein</fullName>
    </submittedName>
</protein>
<dbReference type="AlphaFoldDB" id="A0A0A8YPQ3"/>
<accession>A0A0A8YPQ3</accession>
<reference evidence="1" key="2">
    <citation type="journal article" date="2015" name="Data Brief">
        <title>Shoot transcriptome of the giant reed, Arundo donax.</title>
        <authorList>
            <person name="Barrero R.A."/>
            <person name="Guerrero F.D."/>
            <person name="Moolhuijzen P."/>
            <person name="Goolsby J.A."/>
            <person name="Tidwell J."/>
            <person name="Bellgard S.E."/>
            <person name="Bellgard M.I."/>
        </authorList>
    </citation>
    <scope>NUCLEOTIDE SEQUENCE</scope>
    <source>
        <tissue evidence="1">Shoot tissue taken approximately 20 cm above the soil surface</tissue>
    </source>
</reference>